<dbReference type="RefSeq" id="WP_145448765.1">
    <property type="nucleotide sequence ID" value="NZ_CP037421.1"/>
</dbReference>
<evidence type="ECO:0000313" key="2">
    <source>
        <dbReference type="Proteomes" id="UP000315647"/>
    </source>
</evidence>
<evidence type="ECO:0000313" key="1">
    <source>
        <dbReference type="EMBL" id="QDT26451.1"/>
    </source>
</evidence>
<dbReference type="AlphaFoldDB" id="A0A517Q489"/>
<accession>A0A517Q489</accession>
<sequence>MITTKLNAQLRLFGFVPLAASLLFAGMMLISSPAKISAADDTAAKTTAPEYFSAAGIKKLRRKAQQLAMVPERTPNGWSKSQVDPANIVVLFKPLRINRKYQLKAYQFKEDMNGNGVVWAMPVGSTFPNPNALLQGGGTLFKSPKPGMALDNVMEAIEGDRSLKSYLLASMLKRELDEFGAIWHGARWSMHTVLDADPWQGSGPTDMDDPLEFPSRPAANWKWKTPRPTDWRPTVTMKGDVATVKFYTFSPLGKEAIYEHIDVYRPGEYRFGTETRKIAEGPRQLAF</sequence>
<organism evidence="1 2">
    <name type="scientific">Gimesia panareensis</name>
    <dbReference type="NCBI Taxonomy" id="2527978"/>
    <lineage>
        <taxon>Bacteria</taxon>
        <taxon>Pseudomonadati</taxon>
        <taxon>Planctomycetota</taxon>
        <taxon>Planctomycetia</taxon>
        <taxon>Planctomycetales</taxon>
        <taxon>Planctomycetaceae</taxon>
        <taxon>Gimesia</taxon>
    </lineage>
</organism>
<gene>
    <name evidence="1" type="ORF">Enr10x_17550</name>
</gene>
<protein>
    <submittedName>
        <fullName evidence="1">Uncharacterized protein</fullName>
    </submittedName>
</protein>
<keyword evidence="2" id="KW-1185">Reference proteome</keyword>
<reference evidence="1 2" key="1">
    <citation type="submission" date="2019-03" db="EMBL/GenBank/DDBJ databases">
        <title>Deep-cultivation of Planctomycetes and their phenomic and genomic characterization uncovers novel biology.</title>
        <authorList>
            <person name="Wiegand S."/>
            <person name="Jogler M."/>
            <person name="Boedeker C."/>
            <person name="Pinto D."/>
            <person name="Vollmers J."/>
            <person name="Rivas-Marin E."/>
            <person name="Kohn T."/>
            <person name="Peeters S.H."/>
            <person name="Heuer A."/>
            <person name="Rast P."/>
            <person name="Oberbeckmann S."/>
            <person name="Bunk B."/>
            <person name="Jeske O."/>
            <person name="Meyerdierks A."/>
            <person name="Storesund J.E."/>
            <person name="Kallscheuer N."/>
            <person name="Luecker S."/>
            <person name="Lage O.M."/>
            <person name="Pohl T."/>
            <person name="Merkel B.J."/>
            <person name="Hornburger P."/>
            <person name="Mueller R.-W."/>
            <person name="Bruemmer F."/>
            <person name="Labrenz M."/>
            <person name="Spormann A.M."/>
            <person name="Op den Camp H."/>
            <person name="Overmann J."/>
            <person name="Amann R."/>
            <person name="Jetten M.S.M."/>
            <person name="Mascher T."/>
            <person name="Medema M.H."/>
            <person name="Devos D.P."/>
            <person name="Kaster A.-K."/>
            <person name="Ovreas L."/>
            <person name="Rohde M."/>
            <person name="Galperin M.Y."/>
            <person name="Jogler C."/>
        </authorList>
    </citation>
    <scope>NUCLEOTIDE SEQUENCE [LARGE SCALE GENOMIC DNA]</scope>
    <source>
        <strain evidence="1 2">Enr10</strain>
    </source>
</reference>
<dbReference type="Proteomes" id="UP000315647">
    <property type="component" value="Chromosome"/>
</dbReference>
<proteinExistence type="predicted"/>
<dbReference type="EMBL" id="CP037421">
    <property type="protein sequence ID" value="QDT26451.1"/>
    <property type="molecule type" value="Genomic_DNA"/>
</dbReference>
<name>A0A517Q489_9PLAN</name>